<gene>
    <name evidence="6" type="ORF">H9943_00375</name>
</gene>
<dbReference type="EMBL" id="DWYA01000004">
    <property type="protein sequence ID" value="HJB38836.1"/>
    <property type="molecule type" value="Genomic_DNA"/>
</dbReference>
<dbReference type="GO" id="GO:0016887">
    <property type="term" value="F:ATP hydrolysis activity"/>
    <property type="evidence" value="ECO:0007669"/>
    <property type="project" value="InterPro"/>
</dbReference>
<evidence type="ECO:0000256" key="1">
    <source>
        <dbReference type="ARBA" id="ARBA00005417"/>
    </source>
</evidence>
<comment type="similarity">
    <text evidence="1">Belongs to the ABC transporter superfamily.</text>
</comment>
<dbReference type="GO" id="GO:0005524">
    <property type="term" value="F:ATP binding"/>
    <property type="evidence" value="ECO:0007669"/>
    <property type="project" value="UniProtKB-KW"/>
</dbReference>
<evidence type="ECO:0000256" key="4">
    <source>
        <dbReference type="ARBA" id="ARBA00022840"/>
    </source>
</evidence>
<dbReference type="SMART" id="SM00382">
    <property type="entry name" value="AAA"/>
    <property type="match status" value="1"/>
</dbReference>
<evidence type="ECO:0000256" key="3">
    <source>
        <dbReference type="ARBA" id="ARBA00022741"/>
    </source>
</evidence>
<dbReference type="PANTHER" id="PTHR42711">
    <property type="entry name" value="ABC TRANSPORTER ATP-BINDING PROTEIN"/>
    <property type="match status" value="1"/>
</dbReference>
<dbReference type="InterPro" id="IPR003593">
    <property type="entry name" value="AAA+_ATPase"/>
</dbReference>
<protein>
    <submittedName>
        <fullName evidence="6">ABC transporter ATP-binding protein</fullName>
    </submittedName>
</protein>
<dbReference type="Gene3D" id="3.40.50.300">
    <property type="entry name" value="P-loop containing nucleotide triphosphate hydrolases"/>
    <property type="match status" value="1"/>
</dbReference>
<feature type="domain" description="ABC transporter" evidence="5">
    <location>
        <begin position="7"/>
        <end position="241"/>
    </location>
</feature>
<dbReference type="InterPro" id="IPR027417">
    <property type="entry name" value="P-loop_NTPase"/>
</dbReference>
<dbReference type="SUPFAM" id="SSF52540">
    <property type="entry name" value="P-loop containing nucleoside triphosphate hydrolases"/>
    <property type="match status" value="1"/>
</dbReference>
<keyword evidence="2" id="KW-0813">Transport</keyword>
<evidence type="ECO:0000256" key="2">
    <source>
        <dbReference type="ARBA" id="ARBA00022448"/>
    </source>
</evidence>
<evidence type="ECO:0000259" key="5">
    <source>
        <dbReference type="PROSITE" id="PS50893"/>
    </source>
</evidence>
<keyword evidence="3" id="KW-0547">Nucleotide-binding</keyword>
<dbReference type="CDD" id="cd03230">
    <property type="entry name" value="ABC_DR_subfamily_A"/>
    <property type="match status" value="1"/>
</dbReference>
<evidence type="ECO:0000313" key="7">
    <source>
        <dbReference type="Proteomes" id="UP000824209"/>
    </source>
</evidence>
<dbReference type="PANTHER" id="PTHR42711:SF5">
    <property type="entry name" value="ABC TRANSPORTER ATP-BINDING PROTEIN NATA"/>
    <property type="match status" value="1"/>
</dbReference>
<reference evidence="6" key="2">
    <citation type="submission" date="2021-04" db="EMBL/GenBank/DDBJ databases">
        <authorList>
            <person name="Gilroy R."/>
        </authorList>
    </citation>
    <scope>NUCLEOTIDE SEQUENCE</scope>
    <source>
        <strain evidence="6">ChiBcec8-14828</strain>
    </source>
</reference>
<name>A0A9D2M113_9FIRM</name>
<dbReference type="Proteomes" id="UP000824209">
    <property type="component" value="Unassembled WGS sequence"/>
</dbReference>
<proteinExistence type="inferred from homology"/>
<organism evidence="6 7">
    <name type="scientific">Candidatus Ruthenibacterium avium</name>
    <dbReference type="NCBI Taxonomy" id="2838751"/>
    <lineage>
        <taxon>Bacteria</taxon>
        <taxon>Bacillati</taxon>
        <taxon>Bacillota</taxon>
        <taxon>Clostridia</taxon>
        <taxon>Eubacteriales</taxon>
        <taxon>Oscillospiraceae</taxon>
        <taxon>Ruthenibacterium</taxon>
    </lineage>
</organism>
<dbReference type="InterPro" id="IPR003439">
    <property type="entry name" value="ABC_transporter-like_ATP-bd"/>
</dbReference>
<sequence length="257" mass="28451">MNQDFVLQVLHLRRSFQNGKTPFWAVDDISFSVERGSIAALLGPNGAGKTTTVQMIAGYLAPTSGQILVCGNDCACSREKIRRKIGVVFGGELGFYGRATAWENLMFFAALADLGKRRRQEAERVLKAVSLWDAAHQRVGTFSRGMRQRLHIARALLGHPELLLLDEPTNGIDVELAHELRVLIRRLADDGAAVLLTSHSMSEIEHLADRILLIGAGKLVHDGDLESVRKLSHVTHIDRPATLEESYLALSPMLRRE</sequence>
<comment type="caution">
    <text evidence="6">The sequence shown here is derived from an EMBL/GenBank/DDBJ whole genome shotgun (WGS) entry which is preliminary data.</text>
</comment>
<dbReference type="PROSITE" id="PS50893">
    <property type="entry name" value="ABC_TRANSPORTER_2"/>
    <property type="match status" value="1"/>
</dbReference>
<dbReference type="InterPro" id="IPR050763">
    <property type="entry name" value="ABC_transporter_ATP-binding"/>
</dbReference>
<dbReference type="Pfam" id="PF00005">
    <property type="entry name" value="ABC_tran"/>
    <property type="match status" value="1"/>
</dbReference>
<keyword evidence="4 6" id="KW-0067">ATP-binding</keyword>
<evidence type="ECO:0000313" key="6">
    <source>
        <dbReference type="EMBL" id="HJB38836.1"/>
    </source>
</evidence>
<reference evidence="6" key="1">
    <citation type="journal article" date="2021" name="PeerJ">
        <title>Extensive microbial diversity within the chicken gut microbiome revealed by metagenomics and culture.</title>
        <authorList>
            <person name="Gilroy R."/>
            <person name="Ravi A."/>
            <person name="Getino M."/>
            <person name="Pursley I."/>
            <person name="Horton D.L."/>
            <person name="Alikhan N.F."/>
            <person name="Baker D."/>
            <person name="Gharbi K."/>
            <person name="Hall N."/>
            <person name="Watson M."/>
            <person name="Adriaenssens E.M."/>
            <person name="Foster-Nyarko E."/>
            <person name="Jarju S."/>
            <person name="Secka A."/>
            <person name="Antonio M."/>
            <person name="Oren A."/>
            <person name="Chaudhuri R.R."/>
            <person name="La Ragione R."/>
            <person name="Hildebrand F."/>
            <person name="Pallen M.J."/>
        </authorList>
    </citation>
    <scope>NUCLEOTIDE SEQUENCE</scope>
    <source>
        <strain evidence="6">ChiBcec8-14828</strain>
    </source>
</reference>
<dbReference type="AlphaFoldDB" id="A0A9D2M113"/>
<accession>A0A9D2M113</accession>